<sequence>MYLLLLTNDEGKTSQIGEYENIVDAIYEMKKLQTDSF</sequence>
<protein>
    <submittedName>
        <fullName evidence="1">Uncharacterized protein</fullName>
    </submittedName>
</protein>
<dbReference type="AlphaFoldDB" id="K1N1D2"/>
<organism evidence="1 2">
    <name type="scientific">Lactobacillus crispatus FB077-07</name>
    <dbReference type="NCBI Taxonomy" id="883092"/>
    <lineage>
        <taxon>Bacteria</taxon>
        <taxon>Bacillati</taxon>
        <taxon>Bacillota</taxon>
        <taxon>Bacilli</taxon>
        <taxon>Lactobacillales</taxon>
        <taxon>Lactobacillaceae</taxon>
        <taxon>Lactobacillus</taxon>
    </lineage>
</organism>
<dbReference type="HOGENOM" id="CLU_3344977_0_0_9"/>
<gene>
    <name evidence="1" type="ORF">HMPREF9249_02377</name>
</gene>
<comment type="caution">
    <text evidence="1">The sequence shown here is derived from an EMBL/GenBank/DDBJ whole genome shotgun (WGS) entry which is preliminary data.</text>
</comment>
<dbReference type="Proteomes" id="UP000004722">
    <property type="component" value="Unassembled WGS sequence"/>
</dbReference>
<accession>K1N1D2</accession>
<dbReference type="PATRIC" id="fig|883092.3.peg.2362"/>
<evidence type="ECO:0000313" key="1">
    <source>
        <dbReference type="EMBL" id="EKB62154.1"/>
    </source>
</evidence>
<reference evidence="1 2" key="1">
    <citation type="submission" date="2012-07" db="EMBL/GenBank/DDBJ databases">
        <title>The Genome Sequence of Lactobacillus crispatus FB077-07.</title>
        <authorList>
            <consortium name="The Broad Institute Genome Sequencing Platform"/>
            <person name="Earl A."/>
            <person name="Ward D."/>
            <person name="Feldgarden M."/>
            <person name="Gevers D."/>
            <person name="Saerens B."/>
            <person name="Vaneechoutte M."/>
            <person name="Walker B."/>
            <person name="Young S.K."/>
            <person name="Zeng Q."/>
            <person name="Gargeya S."/>
            <person name="Fitzgerald M."/>
            <person name="Haas B."/>
            <person name="Abouelleil A."/>
            <person name="Alvarado L."/>
            <person name="Arachchi H.M."/>
            <person name="Berlin A.M."/>
            <person name="Chapman S.B."/>
            <person name="Goldberg J."/>
            <person name="Griggs A."/>
            <person name="Gujja S."/>
            <person name="Hansen M."/>
            <person name="Howarth C."/>
            <person name="Imamovic A."/>
            <person name="Larimer J."/>
            <person name="McCowen C."/>
            <person name="Montmayeur A."/>
            <person name="Murphy C."/>
            <person name="Neiman D."/>
            <person name="Pearson M."/>
            <person name="Priest M."/>
            <person name="Roberts A."/>
            <person name="Saif S."/>
            <person name="Shea T."/>
            <person name="Sisk P."/>
            <person name="Sykes S."/>
            <person name="Wortman J."/>
            <person name="Nusbaum C."/>
            <person name="Birren B."/>
        </authorList>
    </citation>
    <scope>NUCLEOTIDE SEQUENCE [LARGE SCALE GENOMIC DNA]</scope>
    <source>
        <strain evidence="1 2">FB077-07</strain>
    </source>
</reference>
<name>K1N1D2_9LACO</name>
<proteinExistence type="predicted"/>
<dbReference type="EMBL" id="AGZG01000115">
    <property type="protein sequence ID" value="EKB62154.1"/>
    <property type="molecule type" value="Genomic_DNA"/>
</dbReference>
<evidence type="ECO:0000313" key="2">
    <source>
        <dbReference type="Proteomes" id="UP000004722"/>
    </source>
</evidence>